<dbReference type="InterPro" id="IPR003593">
    <property type="entry name" value="AAA+_ATPase"/>
</dbReference>
<feature type="transmembrane region" description="Helical" evidence="9">
    <location>
        <begin position="370"/>
        <end position="390"/>
    </location>
</feature>
<dbReference type="SMART" id="SM00382">
    <property type="entry name" value="AAA"/>
    <property type="match status" value="2"/>
</dbReference>
<dbReference type="EMBL" id="BDHI01000002">
    <property type="protein sequence ID" value="GCB20060.1"/>
    <property type="molecule type" value="Genomic_DNA"/>
</dbReference>
<dbReference type="PANTHER" id="PTHR24223">
    <property type="entry name" value="ATP-BINDING CASSETTE SUB-FAMILY C"/>
    <property type="match status" value="1"/>
</dbReference>
<dbReference type="SUPFAM" id="SSF90123">
    <property type="entry name" value="ABC transporter transmembrane region"/>
    <property type="match status" value="2"/>
</dbReference>
<name>A0A401KKX4_ASPAW</name>
<comment type="subcellular location">
    <subcellularLocation>
        <location evidence="1">Membrane</location>
        <topology evidence="1">Multi-pass membrane protein</topology>
    </subcellularLocation>
</comment>
<feature type="transmembrane region" description="Helical" evidence="9">
    <location>
        <begin position="1154"/>
        <end position="1175"/>
    </location>
</feature>
<dbReference type="GO" id="GO:0016887">
    <property type="term" value="F:ATP hydrolysis activity"/>
    <property type="evidence" value="ECO:0007669"/>
    <property type="project" value="InterPro"/>
</dbReference>
<feature type="transmembrane region" description="Helical" evidence="9">
    <location>
        <begin position="1042"/>
        <end position="1063"/>
    </location>
</feature>
<evidence type="ECO:0000256" key="9">
    <source>
        <dbReference type="SAM" id="Phobius"/>
    </source>
</evidence>
<dbReference type="STRING" id="105351.A0A401KKX4"/>
<keyword evidence="7 9" id="KW-1133">Transmembrane helix</keyword>
<feature type="transmembrane region" description="Helical" evidence="9">
    <location>
        <begin position="1069"/>
        <end position="1089"/>
    </location>
</feature>
<dbReference type="PANTHER" id="PTHR24223:SF353">
    <property type="entry name" value="ABC TRANSPORTER ATP-BINDING PROTEIN_PERMEASE VMR1-RELATED"/>
    <property type="match status" value="1"/>
</dbReference>
<feature type="domain" description="ABC transporter" evidence="10">
    <location>
        <begin position="612"/>
        <end position="846"/>
    </location>
</feature>
<organism evidence="12 13">
    <name type="scientific">Aspergillus awamori</name>
    <name type="common">Black koji mold</name>
    <dbReference type="NCBI Taxonomy" id="105351"/>
    <lineage>
        <taxon>Eukaryota</taxon>
        <taxon>Fungi</taxon>
        <taxon>Dikarya</taxon>
        <taxon>Ascomycota</taxon>
        <taxon>Pezizomycotina</taxon>
        <taxon>Eurotiomycetes</taxon>
        <taxon>Eurotiomycetidae</taxon>
        <taxon>Eurotiales</taxon>
        <taxon>Aspergillaceae</taxon>
        <taxon>Aspergillus</taxon>
    </lineage>
</organism>
<feature type="transmembrane region" description="Helical" evidence="9">
    <location>
        <begin position="129"/>
        <end position="152"/>
    </location>
</feature>
<keyword evidence="6" id="KW-0067">ATP-binding</keyword>
<sequence length="1516" mass="165906">MQSLECAGWCTQIVCFPNLVLVASCLLSLAVLTAAVFRYLLRGKLGHPLPPDVVGQGREQPVDARQPHWACITEGLGLVTDIGLGAYFLVQYPKDECSLAAAPMISSVYLFLLVLMSGREHSGLQHLPLKGHAVCLYLLQWWYTVYVLWLAWIEDSQIFIAATILYRLMVFTVLVGLRIWQRPAHLARLTFHWVNSLVWKSFWRTLEAADMPPLPHRHTTARVLQWFQARVSHSATAPLLRRILQAFAWRLLHQGAWATVLSVVVYVPPLLIRKIIQTLQQELSSTEEPGPTQKLALSYVGGLLLFGAVAAVADCQCNWIGCELSADLRVVLVDLIHRKILRTPIGRSGEVGAHDEGRIMNLLTVDSEQVSNMAANVYLVWVVFPVQMVLGTYLLYLLLGISGLLGVLCMVLLLPLNVWVSRRVMAAQGQVLVASDARLQASSEILSNIHAIKYGAWETALRGRALQQRTAELQRMRIRYRWWSISQTLFFTLPFLVTIITCLFYTVVFKHALVTEVAFPALAIFTALRIPLNRLADSVTFLLQAHVSLCRISGFLDAPETERDAQLAGSNTMSRIGFIEASFCWPANTIDSAQSELRLAQDGDGEEIEEQGEAIPLMETNNNPSFSLNHLNIEFHQGVLNVISGPSGSGKSAILLALLGELHLLRGRVSLPAVAERERPPASTAVAYCPQQPWIRNTSIRENILLGSSFDATRYHAAIAAVALEPDLRTLEKGDATLAGEQGARLSGGQKQRVALARAMYSRAQYVLVDDGLSALDAHTAHRVLRRGLLGTLMRERTCVLVTHNMRLVAPYTEHVVLLEGGMIAGQGSVSDLVQKGLPGIEVLQRQREVEADPEIATLAKLPERNASHSLTQQAEFSRVWSDEEANVNPGPNSHTAEYSEHKGEGAVSWPVILSFVGFMGAYPYWMLVLVGFVGQQAVALATSLWFQSWAHADDSTTTTGVKSLTPGYHLSIYGGLCVLYALITLGRDLVVFSGALRASTTMYQRLVDSILGAELAFFDRTPLGQMINRFSKDVEVVDQSLIGFSISFTQLAFSLLGVVILITAVLPVFVLFVLLIGLVYGLVTALYLRGARDLKRIEALQRSPIYQLVGDTIRGRICLRAGAHTVHFTEQVHRQFDILTQATLLLGASKEWLALRIGILSAGVTSLAGLLLVYRRQTLHPGAAGLVLTAAASTTETVMWIVQIYAILQQNLTSLDRIVEYTLTIPQEEPYPVEPLQLPDYPQGSNRGAVVITDYTARYGPTLPPSIKGVTLSIPPGTFWGILGRTGSGKSTLARALIRAGLEVDCLDRNSLIQLDGVNIAALPLSILRKAITVIPQDPTLFAGSLRDNLSPDSAVAPPDNVALKALQAVGLISSLADGLGGRTGSDSIETGNTLLDQPADTLSRGQRQLLCIARGLLHHSRVLVLDEATASVDREAEKAVRRVLRALASQGITIVMIAHRLVSVAECDFLAVMEAGKVVEVGRKDDLLQMVQGRFKQLVDEAGEWAAVLEGASS</sequence>
<dbReference type="GO" id="GO:0000329">
    <property type="term" value="C:fungal-type vacuole membrane"/>
    <property type="evidence" value="ECO:0007669"/>
    <property type="project" value="TreeGrafter"/>
</dbReference>
<evidence type="ECO:0000313" key="13">
    <source>
        <dbReference type="Proteomes" id="UP000286921"/>
    </source>
</evidence>
<proteinExistence type="predicted"/>
<dbReference type="SUPFAM" id="SSF52540">
    <property type="entry name" value="P-loop containing nucleoside triphosphate hydrolases"/>
    <property type="match status" value="2"/>
</dbReference>
<dbReference type="Gene3D" id="1.20.1560.10">
    <property type="entry name" value="ABC transporter type 1, transmembrane domain"/>
    <property type="match status" value="2"/>
</dbReference>
<dbReference type="CDD" id="cd18604">
    <property type="entry name" value="ABC_6TM_VMR1_D2_like"/>
    <property type="match status" value="1"/>
</dbReference>
<dbReference type="InterPro" id="IPR003439">
    <property type="entry name" value="ABC_transporter-like_ATP-bd"/>
</dbReference>
<dbReference type="FunFam" id="1.20.1560.10:FF:000013">
    <property type="entry name" value="ABC transporter C family member 2"/>
    <property type="match status" value="1"/>
</dbReference>
<dbReference type="InterPro" id="IPR050173">
    <property type="entry name" value="ABC_transporter_C-like"/>
</dbReference>
<reference evidence="12 13" key="1">
    <citation type="submission" date="2016-09" db="EMBL/GenBank/DDBJ databases">
        <title>Aspergillus awamori IFM 58123T.</title>
        <authorList>
            <person name="Kusuya Y."/>
            <person name="Shimizu M."/>
            <person name="Takahashi H."/>
            <person name="Yaguchi T."/>
        </authorList>
    </citation>
    <scope>NUCLEOTIDE SEQUENCE [LARGE SCALE GENOMIC DNA]</scope>
    <source>
        <strain evidence="12 13">IFM 58123</strain>
    </source>
</reference>
<keyword evidence="3 9" id="KW-0812">Transmembrane</keyword>
<evidence type="ECO:0000259" key="11">
    <source>
        <dbReference type="PROSITE" id="PS50929"/>
    </source>
</evidence>
<evidence type="ECO:0000256" key="6">
    <source>
        <dbReference type="ARBA" id="ARBA00022840"/>
    </source>
</evidence>
<feature type="transmembrane region" description="Helical" evidence="9">
    <location>
        <begin position="925"/>
        <end position="947"/>
    </location>
</feature>
<evidence type="ECO:0000256" key="3">
    <source>
        <dbReference type="ARBA" id="ARBA00022692"/>
    </source>
</evidence>
<evidence type="ECO:0000256" key="7">
    <source>
        <dbReference type="ARBA" id="ARBA00022989"/>
    </source>
</evidence>
<feature type="domain" description="ABC transmembrane type-1" evidence="11">
    <location>
        <begin position="928"/>
        <end position="1211"/>
    </location>
</feature>
<dbReference type="Pfam" id="PF00664">
    <property type="entry name" value="ABC_membrane"/>
    <property type="match status" value="2"/>
</dbReference>
<feature type="transmembrane region" description="Helical" evidence="9">
    <location>
        <begin position="158"/>
        <end position="180"/>
    </location>
</feature>
<evidence type="ECO:0000256" key="8">
    <source>
        <dbReference type="ARBA" id="ARBA00023136"/>
    </source>
</evidence>
<keyword evidence="2" id="KW-0813">Transport</keyword>
<feature type="transmembrane region" description="Helical" evidence="9">
    <location>
        <begin position="1187"/>
        <end position="1209"/>
    </location>
</feature>
<evidence type="ECO:0000313" key="12">
    <source>
        <dbReference type="EMBL" id="GCB20060.1"/>
    </source>
</evidence>
<gene>
    <name evidence="12" type="ORF">AAWM_02945</name>
</gene>
<keyword evidence="13" id="KW-1185">Reference proteome</keyword>
<dbReference type="GO" id="GO:0140359">
    <property type="term" value="F:ABC-type transporter activity"/>
    <property type="evidence" value="ECO:0007669"/>
    <property type="project" value="InterPro"/>
</dbReference>
<dbReference type="Pfam" id="PF00005">
    <property type="entry name" value="ABC_tran"/>
    <property type="match status" value="2"/>
</dbReference>
<feature type="transmembrane region" description="Helical" evidence="9">
    <location>
        <begin position="20"/>
        <end position="41"/>
    </location>
</feature>
<evidence type="ECO:0000256" key="1">
    <source>
        <dbReference type="ARBA" id="ARBA00004141"/>
    </source>
</evidence>
<dbReference type="InterPro" id="IPR036640">
    <property type="entry name" value="ABC1_TM_sf"/>
</dbReference>
<dbReference type="Gene3D" id="3.40.50.300">
    <property type="entry name" value="P-loop containing nucleotide triphosphate hydrolases"/>
    <property type="match status" value="2"/>
</dbReference>
<dbReference type="PROSITE" id="PS50893">
    <property type="entry name" value="ABC_TRANSPORTER_2"/>
    <property type="match status" value="2"/>
</dbReference>
<keyword evidence="4" id="KW-0677">Repeat</keyword>
<dbReference type="InterPro" id="IPR011527">
    <property type="entry name" value="ABC1_TM_dom"/>
</dbReference>
<comment type="caution">
    <text evidence="12">The sequence shown here is derived from an EMBL/GenBank/DDBJ whole genome shotgun (WGS) entry which is preliminary data.</text>
</comment>
<accession>A0A401KKX4</accession>
<keyword evidence="8 9" id="KW-0472">Membrane</keyword>
<dbReference type="GO" id="GO:0005524">
    <property type="term" value="F:ATP binding"/>
    <property type="evidence" value="ECO:0007669"/>
    <property type="project" value="UniProtKB-KW"/>
</dbReference>
<evidence type="ECO:0000256" key="5">
    <source>
        <dbReference type="ARBA" id="ARBA00022741"/>
    </source>
</evidence>
<dbReference type="InterPro" id="IPR017871">
    <property type="entry name" value="ABC_transporter-like_CS"/>
</dbReference>
<evidence type="ECO:0000256" key="4">
    <source>
        <dbReference type="ARBA" id="ARBA00022737"/>
    </source>
</evidence>
<dbReference type="PROSITE" id="PS00211">
    <property type="entry name" value="ABC_TRANSPORTER_1"/>
    <property type="match status" value="1"/>
</dbReference>
<feature type="transmembrane region" description="Helical" evidence="9">
    <location>
        <begin position="98"/>
        <end position="117"/>
    </location>
</feature>
<dbReference type="PROSITE" id="PS50929">
    <property type="entry name" value="ABC_TM1F"/>
    <property type="match status" value="2"/>
</dbReference>
<dbReference type="InterPro" id="IPR027417">
    <property type="entry name" value="P-loop_NTPase"/>
</dbReference>
<evidence type="ECO:0000256" key="2">
    <source>
        <dbReference type="ARBA" id="ARBA00022448"/>
    </source>
</evidence>
<feature type="domain" description="ABC transmembrane type-1" evidence="11">
    <location>
        <begin position="258"/>
        <end position="544"/>
    </location>
</feature>
<feature type="domain" description="ABC transporter" evidence="10">
    <location>
        <begin position="1251"/>
        <end position="1502"/>
    </location>
</feature>
<keyword evidence="5" id="KW-0547">Nucleotide-binding</keyword>
<dbReference type="CDD" id="cd18596">
    <property type="entry name" value="ABC_6TM_VMR1_D1_like"/>
    <property type="match status" value="1"/>
</dbReference>
<evidence type="ECO:0000259" key="10">
    <source>
        <dbReference type="PROSITE" id="PS50893"/>
    </source>
</evidence>
<feature type="transmembrane region" description="Helical" evidence="9">
    <location>
        <begin position="973"/>
        <end position="997"/>
    </location>
</feature>
<protein>
    <submittedName>
        <fullName evidence="12">ATP-dependent bile acid permease</fullName>
    </submittedName>
</protein>
<dbReference type="Proteomes" id="UP000286921">
    <property type="component" value="Unassembled WGS sequence"/>
</dbReference>
<feature type="transmembrane region" description="Helical" evidence="9">
    <location>
        <begin position="396"/>
        <end position="420"/>
    </location>
</feature>
<feature type="transmembrane region" description="Helical" evidence="9">
    <location>
        <begin position="482"/>
        <end position="507"/>
    </location>
</feature>